<dbReference type="SUPFAM" id="SSF103657">
    <property type="entry name" value="BAR/IMD domain-like"/>
    <property type="match status" value="1"/>
</dbReference>
<evidence type="ECO:0000256" key="6">
    <source>
        <dbReference type="SAM" id="MobiDB-lite"/>
    </source>
</evidence>
<keyword evidence="3" id="KW-0963">Cytoplasm</keyword>
<dbReference type="GO" id="GO:1990528">
    <property type="term" value="C:Rvs161p-Rvs167p complex"/>
    <property type="evidence" value="ECO:0007669"/>
    <property type="project" value="TreeGrafter"/>
</dbReference>
<evidence type="ECO:0000256" key="4">
    <source>
        <dbReference type="ARBA" id="ARBA00023212"/>
    </source>
</evidence>
<dbReference type="AlphaFoldDB" id="A0A2P6NTS4"/>
<evidence type="ECO:0000256" key="2">
    <source>
        <dbReference type="ARBA" id="ARBA00022443"/>
    </source>
</evidence>
<comment type="caution">
    <text evidence="9">The sequence shown here is derived from an EMBL/GenBank/DDBJ whole genome shotgun (WGS) entry which is preliminary data.</text>
</comment>
<reference evidence="9 10" key="1">
    <citation type="journal article" date="2018" name="Genome Biol. Evol.">
        <title>Multiple Roots of Fruiting Body Formation in Amoebozoa.</title>
        <authorList>
            <person name="Hillmann F."/>
            <person name="Forbes G."/>
            <person name="Novohradska S."/>
            <person name="Ferling I."/>
            <person name="Riege K."/>
            <person name="Groth M."/>
            <person name="Westermann M."/>
            <person name="Marz M."/>
            <person name="Spaller T."/>
            <person name="Winckler T."/>
            <person name="Schaap P."/>
            <person name="Glockner G."/>
        </authorList>
    </citation>
    <scope>NUCLEOTIDE SEQUENCE [LARGE SCALE GENOMIC DNA]</scope>
    <source>
        <strain evidence="9 10">Jena</strain>
    </source>
</reference>
<dbReference type="InterPro" id="IPR002347">
    <property type="entry name" value="SDR_fam"/>
</dbReference>
<comment type="subcellular location">
    <subcellularLocation>
        <location evidence="1">Cytoplasm</location>
        <location evidence="1">Cytoskeleton</location>
    </subcellularLocation>
</comment>
<evidence type="ECO:0000256" key="5">
    <source>
        <dbReference type="PROSITE-ProRule" id="PRU00192"/>
    </source>
</evidence>
<keyword evidence="10" id="KW-1185">Reference proteome</keyword>
<evidence type="ECO:0000313" key="10">
    <source>
        <dbReference type="Proteomes" id="UP000241769"/>
    </source>
</evidence>
<evidence type="ECO:0000259" key="7">
    <source>
        <dbReference type="PROSITE" id="PS50002"/>
    </source>
</evidence>
<dbReference type="InterPro" id="IPR027267">
    <property type="entry name" value="AH/BAR_dom_sf"/>
</dbReference>
<dbReference type="GO" id="GO:0043332">
    <property type="term" value="C:mating projection tip"/>
    <property type="evidence" value="ECO:0007669"/>
    <property type="project" value="TreeGrafter"/>
</dbReference>
<feature type="region of interest" description="Disordered" evidence="6">
    <location>
        <begin position="256"/>
        <end position="310"/>
    </location>
</feature>
<dbReference type="Gene3D" id="1.20.1270.60">
    <property type="entry name" value="Arfaptin homology (AH) domain/BAR domain"/>
    <property type="match status" value="1"/>
</dbReference>
<dbReference type="GO" id="GO:0051666">
    <property type="term" value="P:actin cortical patch localization"/>
    <property type="evidence" value="ECO:0007669"/>
    <property type="project" value="InterPro"/>
</dbReference>
<gene>
    <name evidence="9" type="ORF">PROFUN_01582</name>
</gene>
<sequence length="655" mass="71705">MSSLLAKASTAIHRTKQAALVKIGKADATVDIEFNQEREKLLAHFKACKEFKKSTKKLMKAMENLSKAQITLAQDLTGVYDTAGDLYSAVTKNQDTANQLNESYAAFNSTFTADILDPARKYLQQFKEVEKRIATRSTRKADMDRYRHELLAFQEKAKDKRIAVAEEKYETAKTKYDAINDELTHDMPVLLNDRVTFFEPVFATYLYALNEYYVSGDAITGQNIHMVQHIDRASAHTHAKVITPKETSAAFQQFTPVHSSVSSPTSTHGDYAQPTSAVPPAMQGGSPNSGYGAPAQGYGAAAPAPAPRGAPGRIQARALYDFPGGDADELPFRVGDVLTVHNQNGEWWEGEINGRRGLLPSNYVQLLNMSTVDKRIILLTGAGRGLGLAVTKLLLQEEKNIHLLAACRSVDAGEKSIRTLLEGIDIQSNGNTLQIIPIDLSSPDTIRDAAKSIEHEHGRLDVLINNAAIADRDSAKKTFDINFYGTKLMDDAFIPLLSKSKDARLVEVSSGLGAIAHAQLSTELKQKFDAEDLTFTDLNSLAQKYVGGDIEEFGDPSKGMGSYGQSKQFLNAYGRMLSRQLKPQGVTVSLVCPGFCNTALNGFRGTRSTEEGAKSIIEATRVGIDQTGLIWRDDQEIDPALKKYKCCQSRGLGPL</sequence>
<evidence type="ECO:0000313" key="9">
    <source>
        <dbReference type="EMBL" id="PRP87320.1"/>
    </source>
</evidence>
<dbReference type="GO" id="GO:0031097">
    <property type="term" value="C:medial cortex"/>
    <property type="evidence" value="ECO:0007669"/>
    <property type="project" value="TreeGrafter"/>
</dbReference>
<dbReference type="InterPro" id="IPR046982">
    <property type="entry name" value="BIN3/RVS161-like"/>
</dbReference>
<feature type="domain" description="BAR" evidence="8">
    <location>
        <begin position="19"/>
        <end position="243"/>
    </location>
</feature>
<dbReference type="InParanoid" id="A0A2P6NTS4"/>
<organism evidence="9 10">
    <name type="scientific">Planoprotostelium fungivorum</name>
    <dbReference type="NCBI Taxonomy" id="1890364"/>
    <lineage>
        <taxon>Eukaryota</taxon>
        <taxon>Amoebozoa</taxon>
        <taxon>Evosea</taxon>
        <taxon>Variosea</taxon>
        <taxon>Cavosteliida</taxon>
        <taxon>Cavosteliaceae</taxon>
        <taxon>Planoprotostelium</taxon>
    </lineage>
</organism>
<dbReference type="InterPro" id="IPR036028">
    <property type="entry name" value="SH3-like_dom_sf"/>
</dbReference>
<evidence type="ECO:0000256" key="3">
    <source>
        <dbReference type="ARBA" id="ARBA00022490"/>
    </source>
</evidence>
<keyword evidence="4" id="KW-0206">Cytoskeleton</keyword>
<feature type="compositionally biased region" description="Low complexity" evidence="6">
    <location>
        <begin position="256"/>
        <end position="268"/>
    </location>
</feature>
<dbReference type="PANTHER" id="PTHR47174:SF3">
    <property type="entry name" value="BRIDGING INTEGRATOR 3"/>
    <property type="match status" value="1"/>
</dbReference>
<keyword evidence="2 5" id="KW-0728">SH3 domain</keyword>
<dbReference type="Pfam" id="PF14604">
    <property type="entry name" value="SH3_9"/>
    <property type="match status" value="1"/>
</dbReference>
<dbReference type="PRINTS" id="PR00081">
    <property type="entry name" value="GDHRDH"/>
</dbReference>
<feature type="compositionally biased region" description="Low complexity" evidence="6">
    <location>
        <begin position="290"/>
        <end position="310"/>
    </location>
</feature>
<dbReference type="Gene3D" id="2.30.30.40">
    <property type="entry name" value="SH3 Domains"/>
    <property type="match status" value="1"/>
</dbReference>
<feature type="domain" description="SH3" evidence="7">
    <location>
        <begin position="311"/>
        <end position="369"/>
    </location>
</feature>
<dbReference type="STRING" id="1890364.A0A2P6NTS4"/>
<protein>
    <submittedName>
        <fullName evidence="9">SH3 domain-containing protein</fullName>
    </submittedName>
</protein>
<dbReference type="Pfam" id="PF00106">
    <property type="entry name" value="adh_short"/>
    <property type="match status" value="2"/>
</dbReference>
<dbReference type="InterPro" id="IPR036291">
    <property type="entry name" value="NAD(P)-bd_dom_sf"/>
</dbReference>
<dbReference type="GO" id="GO:0006897">
    <property type="term" value="P:endocytosis"/>
    <property type="evidence" value="ECO:0007669"/>
    <property type="project" value="InterPro"/>
</dbReference>
<dbReference type="PROSITE" id="PS50002">
    <property type="entry name" value="SH3"/>
    <property type="match status" value="1"/>
</dbReference>
<dbReference type="FunFam" id="2.30.30.40:FF:000072">
    <property type="entry name" value="Unconventional Myosin IB"/>
    <property type="match status" value="1"/>
</dbReference>
<dbReference type="SUPFAM" id="SSF50044">
    <property type="entry name" value="SH3-domain"/>
    <property type="match status" value="1"/>
</dbReference>
<name>A0A2P6NTS4_9EUKA</name>
<proteinExistence type="predicted"/>
<dbReference type="GO" id="GO:0008289">
    <property type="term" value="F:lipid binding"/>
    <property type="evidence" value="ECO:0007669"/>
    <property type="project" value="TreeGrafter"/>
</dbReference>
<dbReference type="PRINTS" id="PR00452">
    <property type="entry name" value="SH3DOMAIN"/>
</dbReference>
<dbReference type="GO" id="GO:0097320">
    <property type="term" value="P:plasma membrane tubulation"/>
    <property type="evidence" value="ECO:0007669"/>
    <property type="project" value="TreeGrafter"/>
</dbReference>
<evidence type="ECO:0000256" key="1">
    <source>
        <dbReference type="ARBA" id="ARBA00004245"/>
    </source>
</evidence>
<dbReference type="PROSITE" id="PS51021">
    <property type="entry name" value="BAR"/>
    <property type="match status" value="1"/>
</dbReference>
<dbReference type="OrthoDB" id="27423at2759"/>
<dbReference type="EMBL" id="MDYQ01000021">
    <property type="protein sequence ID" value="PRP87320.1"/>
    <property type="molecule type" value="Genomic_DNA"/>
</dbReference>
<dbReference type="InterPro" id="IPR004148">
    <property type="entry name" value="BAR_dom"/>
</dbReference>
<dbReference type="PROSITE" id="PS00061">
    <property type="entry name" value="ADH_SHORT"/>
    <property type="match status" value="1"/>
</dbReference>
<dbReference type="Gene3D" id="3.40.50.720">
    <property type="entry name" value="NAD(P)-binding Rossmann-like Domain"/>
    <property type="match status" value="1"/>
</dbReference>
<dbReference type="SUPFAM" id="SSF51735">
    <property type="entry name" value="NAD(P)-binding Rossmann-fold domains"/>
    <property type="match status" value="1"/>
</dbReference>
<dbReference type="FunCoup" id="A0A2P6NTS4">
    <property type="interactions" value="148"/>
</dbReference>
<accession>A0A2P6NTS4</accession>
<dbReference type="PANTHER" id="PTHR47174">
    <property type="entry name" value="BRIDGING INTEGRATOR 3"/>
    <property type="match status" value="1"/>
</dbReference>
<evidence type="ECO:0000259" key="8">
    <source>
        <dbReference type="PROSITE" id="PS51021"/>
    </source>
</evidence>
<dbReference type="SMART" id="SM00721">
    <property type="entry name" value="BAR"/>
    <property type="match status" value="1"/>
</dbReference>
<dbReference type="SMART" id="SM00326">
    <property type="entry name" value="SH3"/>
    <property type="match status" value="1"/>
</dbReference>
<dbReference type="InterPro" id="IPR020904">
    <property type="entry name" value="Sc_DH/Rdtase_CS"/>
</dbReference>
<dbReference type="CDD" id="cd00174">
    <property type="entry name" value="SH3"/>
    <property type="match status" value="1"/>
</dbReference>
<dbReference type="InterPro" id="IPR001452">
    <property type="entry name" value="SH3_domain"/>
</dbReference>
<dbReference type="GO" id="GO:0015629">
    <property type="term" value="C:actin cytoskeleton"/>
    <property type="evidence" value="ECO:0007669"/>
    <property type="project" value="TreeGrafter"/>
</dbReference>
<dbReference type="Proteomes" id="UP000241769">
    <property type="component" value="Unassembled WGS sequence"/>
</dbReference>
<dbReference type="GO" id="GO:0008092">
    <property type="term" value="F:cytoskeletal protein binding"/>
    <property type="evidence" value="ECO:0007669"/>
    <property type="project" value="UniProtKB-ARBA"/>
</dbReference>
<dbReference type="Pfam" id="PF03114">
    <property type="entry name" value="BAR"/>
    <property type="match status" value="1"/>
</dbReference>